<feature type="transmembrane region" description="Helical" evidence="8">
    <location>
        <begin position="229"/>
        <end position="248"/>
    </location>
</feature>
<keyword evidence="5 8" id="KW-0812">Transmembrane</keyword>
<evidence type="ECO:0000256" key="8">
    <source>
        <dbReference type="SAM" id="Phobius"/>
    </source>
</evidence>
<comment type="caution">
    <text evidence="10">The sequence shown here is derived from an EMBL/GenBank/DDBJ whole genome shotgun (WGS) entry which is preliminary data.</text>
</comment>
<evidence type="ECO:0000256" key="6">
    <source>
        <dbReference type="ARBA" id="ARBA00022989"/>
    </source>
</evidence>
<sequence length="563" mass="58451">MSQFTGPAAARRRFVPVLCLLLLGLAFWLPGFASLPPMDRDEPRFAQASKQMVETGDFVAIRFGDEARNKKPVGIHWLQAAALRGAEAAGVPDAAHAIWVYRLPSLLGALAAVLLTFWAALPILDDRGALLAGALVAATPLLGVEARLATTDAVLTATVAAAMGALGRLYLAEPATRKRMWGAALVFWVSVGVGILIKGPITPLIPALAALALSVKDRSGRWLAAVRPVPGVALVLLIALPWFVLILLKTRGAFIADAVGHDLLGKVGGVQESHGAPPGFYFAAFWATAWPLAPFAIVTAAAAWRRRREPSVAFLLSWAIPFWIVLEAVPTKLVHYALPLYPAFAILAVLLLLRPAVAGAPIGTYRGRACLALMALVPVAIAALAVAGEGRMWTLGPALATGAAAAVAAALGLCWLAYGALRGARRDAAIAFAVAAAVPLYLFVYGWLLTPGVAPGLAVSQRLAAGAASAAGPSCPAPRFATVGDREPSLMFETDGGLLMTDAAGAARFLEDGPCRVAFVAADEERPFAAALGPAPGVALASRVAGVAINGGHKLDIGIYVRH</sequence>
<evidence type="ECO:0000259" key="9">
    <source>
        <dbReference type="Pfam" id="PF13231"/>
    </source>
</evidence>
<gene>
    <name evidence="10" type="ORF">D3273_13035</name>
</gene>
<dbReference type="GO" id="GO:0005886">
    <property type="term" value="C:plasma membrane"/>
    <property type="evidence" value="ECO:0007669"/>
    <property type="project" value="UniProtKB-SubCell"/>
</dbReference>
<keyword evidence="11" id="KW-1185">Reference proteome</keyword>
<evidence type="ECO:0000256" key="4">
    <source>
        <dbReference type="ARBA" id="ARBA00022679"/>
    </source>
</evidence>
<dbReference type="GO" id="GO:0009103">
    <property type="term" value="P:lipopolysaccharide biosynthetic process"/>
    <property type="evidence" value="ECO:0007669"/>
    <property type="project" value="TreeGrafter"/>
</dbReference>
<evidence type="ECO:0000256" key="2">
    <source>
        <dbReference type="ARBA" id="ARBA00022475"/>
    </source>
</evidence>
<feature type="transmembrane region" description="Helical" evidence="8">
    <location>
        <begin position="428"/>
        <end position="448"/>
    </location>
</feature>
<dbReference type="AlphaFoldDB" id="A0A4Q2U4R8"/>
<feature type="transmembrane region" description="Helical" evidence="8">
    <location>
        <begin position="154"/>
        <end position="171"/>
    </location>
</feature>
<dbReference type="GO" id="GO:0010041">
    <property type="term" value="P:response to iron(III) ion"/>
    <property type="evidence" value="ECO:0007669"/>
    <property type="project" value="TreeGrafter"/>
</dbReference>
<evidence type="ECO:0000256" key="1">
    <source>
        <dbReference type="ARBA" id="ARBA00004651"/>
    </source>
</evidence>
<keyword evidence="4 10" id="KW-0808">Transferase</keyword>
<dbReference type="InterPro" id="IPR050297">
    <property type="entry name" value="LipidA_mod_glycosyltrf_83"/>
</dbReference>
<feature type="transmembrane region" description="Helical" evidence="8">
    <location>
        <begin position="312"/>
        <end position="330"/>
    </location>
</feature>
<dbReference type="PANTHER" id="PTHR33908:SF3">
    <property type="entry name" value="UNDECAPRENYL PHOSPHATE-ALPHA-4-AMINO-4-DEOXY-L-ARABINOSE ARABINOSYL TRANSFERASE"/>
    <property type="match status" value="1"/>
</dbReference>
<dbReference type="GO" id="GO:0016763">
    <property type="term" value="F:pentosyltransferase activity"/>
    <property type="evidence" value="ECO:0007669"/>
    <property type="project" value="TreeGrafter"/>
</dbReference>
<evidence type="ECO:0000313" key="10">
    <source>
        <dbReference type="EMBL" id="RYC31559.1"/>
    </source>
</evidence>
<organism evidence="10 11">
    <name type="scientific">Lichenibacterium minor</name>
    <dbReference type="NCBI Taxonomy" id="2316528"/>
    <lineage>
        <taxon>Bacteria</taxon>
        <taxon>Pseudomonadati</taxon>
        <taxon>Pseudomonadota</taxon>
        <taxon>Alphaproteobacteria</taxon>
        <taxon>Hyphomicrobiales</taxon>
        <taxon>Lichenihabitantaceae</taxon>
        <taxon>Lichenibacterium</taxon>
    </lineage>
</organism>
<keyword evidence="6 8" id="KW-1133">Transmembrane helix</keyword>
<dbReference type="PANTHER" id="PTHR33908">
    <property type="entry name" value="MANNOSYLTRANSFERASE YKCB-RELATED"/>
    <property type="match status" value="1"/>
</dbReference>
<feature type="transmembrane region" description="Helical" evidence="8">
    <location>
        <begin position="336"/>
        <end position="357"/>
    </location>
</feature>
<reference evidence="10 11" key="2">
    <citation type="submission" date="2019-02" db="EMBL/GenBank/DDBJ databases">
        <title>'Lichenibacterium ramalinii' gen. nov. sp. nov., 'Lichenibacterium minor' gen. nov. sp. nov.</title>
        <authorList>
            <person name="Pankratov T."/>
        </authorList>
    </citation>
    <scope>NUCLEOTIDE SEQUENCE [LARGE SCALE GENOMIC DNA]</scope>
    <source>
        <strain evidence="10 11">RmlP026</strain>
    </source>
</reference>
<feature type="domain" description="Glycosyltransferase RgtA/B/C/D-like" evidence="9">
    <location>
        <begin position="97"/>
        <end position="243"/>
    </location>
</feature>
<dbReference type="EMBL" id="QYBB01000013">
    <property type="protein sequence ID" value="RYC31559.1"/>
    <property type="molecule type" value="Genomic_DNA"/>
</dbReference>
<feature type="transmembrane region" description="Helical" evidence="8">
    <location>
        <begin position="183"/>
        <end position="209"/>
    </location>
</feature>
<feature type="transmembrane region" description="Helical" evidence="8">
    <location>
        <begin position="99"/>
        <end position="121"/>
    </location>
</feature>
<dbReference type="OrthoDB" id="9810951at2"/>
<dbReference type="Pfam" id="PF13231">
    <property type="entry name" value="PMT_2"/>
    <property type="match status" value="1"/>
</dbReference>
<keyword evidence="7 8" id="KW-0472">Membrane</keyword>
<keyword evidence="2" id="KW-1003">Cell membrane</keyword>
<evidence type="ECO:0000256" key="5">
    <source>
        <dbReference type="ARBA" id="ARBA00022692"/>
    </source>
</evidence>
<name>A0A4Q2U4R8_9HYPH</name>
<accession>A0A4Q2U4R8</accession>
<dbReference type="Proteomes" id="UP000290759">
    <property type="component" value="Unassembled WGS sequence"/>
</dbReference>
<protein>
    <submittedName>
        <fullName evidence="10">Phospholipid carrier-dependent glycosyltransferase</fullName>
    </submittedName>
</protein>
<feature type="transmembrane region" description="Helical" evidence="8">
    <location>
        <begin position="399"/>
        <end position="421"/>
    </location>
</feature>
<evidence type="ECO:0000256" key="7">
    <source>
        <dbReference type="ARBA" id="ARBA00023136"/>
    </source>
</evidence>
<comment type="subcellular location">
    <subcellularLocation>
        <location evidence="1">Cell membrane</location>
        <topology evidence="1">Multi-pass membrane protein</topology>
    </subcellularLocation>
</comment>
<feature type="transmembrane region" description="Helical" evidence="8">
    <location>
        <begin position="369"/>
        <end position="387"/>
    </location>
</feature>
<reference evidence="10 11" key="1">
    <citation type="submission" date="2018-12" db="EMBL/GenBank/DDBJ databases">
        <authorList>
            <person name="Grouzdev D.S."/>
            <person name="Krutkina M.S."/>
        </authorList>
    </citation>
    <scope>NUCLEOTIDE SEQUENCE [LARGE SCALE GENOMIC DNA]</scope>
    <source>
        <strain evidence="10 11">RmlP026</strain>
    </source>
</reference>
<evidence type="ECO:0000313" key="11">
    <source>
        <dbReference type="Proteomes" id="UP000290759"/>
    </source>
</evidence>
<proteinExistence type="predicted"/>
<feature type="transmembrane region" description="Helical" evidence="8">
    <location>
        <begin position="128"/>
        <end position="148"/>
    </location>
</feature>
<keyword evidence="3" id="KW-0328">Glycosyltransferase</keyword>
<evidence type="ECO:0000256" key="3">
    <source>
        <dbReference type="ARBA" id="ARBA00022676"/>
    </source>
</evidence>
<dbReference type="RefSeq" id="WP_129227207.1">
    <property type="nucleotide sequence ID" value="NZ_QYBB01000013.1"/>
</dbReference>
<dbReference type="InterPro" id="IPR038731">
    <property type="entry name" value="RgtA/B/C-like"/>
</dbReference>